<proteinExistence type="predicted"/>
<protein>
    <submittedName>
        <fullName evidence="1">Uncharacterized protein</fullName>
    </submittedName>
</protein>
<dbReference type="KEGG" id="vg:24170915"/>
<keyword evidence="2" id="KW-1185">Reference proteome</keyword>
<organism evidence="1 2">
    <name type="scientific">Lambdina fiscellaria nucleopolyhedrovirus</name>
    <dbReference type="NCBI Taxonomy" id="1642929"/>
    <lineage>
        <taxon>Viruses</taxon>
        <taxon>Viruses incertae sedis</taxon>
        <taxon>Naldaviricetes</taxon>
        <taxon>Lefavirales</taxon>
        <taxon>Baculoviridae</taxon>
        <taxon>Alphabaculovirus</taxon>
        <taxon>Alphabaculovirus lafiscellariae</taxon>
    </lineage>
</organism>
<sequence length="81" mass="9409">MRRRHKNKTLNMHSSYIRATFTHAHFTITSISKATCAYCLVTKGSNLDWRLKATNLRCLLLLVFDSVKMTRCGDGDDWQRC</sequence>
<evidence type="ECO:0000313" key="2">
    <source>
        <dbReference type="Proteomes" id="UP000201190"/>
    </source>
</evidence>
<dbReference type="Proteomes" id="UP000201190">
    <property type="component" value="Segment"/>
</dbReference>
<dbReference type="GeneID" id="24170915"/>
<name>A0A0E3Z7G1_9ABAC</name>
<evidence type="ECO:0000313" key="1">
    <source>
        <dbReference type="EMBL" id="AKC91711.1"/>
    </source>
</evidence>
<dbReference type="RefSeq" id="YP_009133294.1">
    <property type="nucleotide sequence ID" value="NC_026922.1"/>
</dbReference>
<dbReference type="EMBL" id="KP752043">
    <property type="protein sequence ID" value="AKC91711.1"/>
    <property type="molecule type" value="Genomic_DNA"/>
</dbReference>
<reference evidence="1 2" key="1">
    <citation type="journal article" date="2015" name="Genome Announc.">
        <title>Genome Sequence of an Alphabaculovirus Isolated from the Oak Looper, Lambdina fiscellaria, Contains a Putative 2-Kilobase-Pair Transposable Element Encoding a Transposase and a FLYWCH Domain-Containing Protein.</title>
        <authorList>
            <person name="Rohrmann G.F."/>
            <person name="Erlandson M.A."/>
            <person name="Theilmann D.A."/>
        </authorList>
    </citation>
    <scope>NUCLEOTIDE SEQUENCE [LARGE SCALE GENOMIC DNA]</scope>
    <source>
        <strain evidence="1">GR15</strain>
    </source>
</reference>
<accession>A0A0E3Z7G1</accession>